<comment type="caution">
    <text evidence="2">The sequence shown here is derived from an EMBL/GenBank/DDBJ whole genome shotgun (WGS) entry which is preliminary data.</text>
</comment>
<proteinExistence type="predicted"/>
<keyword evidence="3" id="KW-1185">Reference proteome</keyword>
<organism evidence="2 3">
    <name type="scientific">Phrynosoma platyrhinos</name>
    <name type="common">Desert horned lizard</name>
    <dbReference type="NCBI Taxonomy" id="52577"/>
    <lineage>
        <taxon>Eukaryota</taxon>
        <taxon>Metazoa</taxon>
        <taxon>Chordata</taxon>
        <taxon>Craniata</taxon>
        <taxon>Vertebrata</taxon>
        <taxon>Euteleostomi</taxon>
        <taxon>Lepidosauria</taxon>
        <taxon>Squamata</taxon>
        <taxon>Bifurcata</taxon>
        <taxon>Unidentata</taxon>
        <taxon>Episquamata</taxon>
        <taxon>Toxicofera</taxon>
        <taxon>Iguania</taxon>
        <taxon>Phrynosomatidae</taxon>
        <taxon>Phrynosomatinae</taxon>
        <taxon>Phrynosoma</taxon>
    </lineage>
</organism>
<reference evidence="2 3" key="1">
    <citation type="journal article" date="2022" name="Gigascience">
        <title>A chromosome-level genome assembly and annotation of the desert horned lizard, Phrynosoma platyrhinos, provides insight into chromosomal rearrangements among reptiles.</title>
        <authorList>
            <person name="Koochekian N."/>
            <person name="Ascanio A."/>
            <person name="Farleigh K."/>
            <person name="Card D.C."/>
            <person name="Schield D.R."/>
            <person name="Castoe T.A."/>
            <person name="Jezkova T."/>
        </authorList>
    </citation>
    <scope>NUCLEOTIDE SEQUENCE [LARGE SCALE GENOMIC DNA]</scope>
    <source>
        <strain evidence="2">NK-2021</strain>
    </source>
</reference>
<sequence length="163" mass="18693">MQDNFDCFADKLQDSEVHNCFLAVLGRLRRVGTKPEMKAITEEFEQKLQMCHNKGLDSFTEAPRESLCQEGKNTPVLKPAKKTAASSRRRPLRAANQDTDSSFITPEPRVTRSHRKAVKQAISVVFSSDEENNLEEGENMFCVCLIIVLVRVYWKILTLQYHF</sequence>
<dbReference type="Proteomes" id="UP000826234">
    <property type="component" value="Unassembled WGS sequence"/>
</dbReference>
<gene>
    <name evidence="2" type="ORF">JD844_009881</name>
</gene>
<evidence type="ECO:0000313" key="2">
    <source>
        <dbReference type="EMBL" id="KAH0628547.1"/>
    </source>
</evidence>
<protein>
    <submittedName>
        <fullName evidence="2">Uncharacterized protein</fullName>
    </submittedName>
</protein>
<name>A0ABQ7TGG3_PHRPL</name>
<feature type="region of interest" description="Disordered" evidence="1">
    <location>
        <begin position="79"/>
        <end position="109"/>
    </location>
</feature>
<evidence type="ECO:0000313" key="3">
    <source>
        <dbReference type="Proteomes" id="UP000826234"/>
    </source>
</evidence>
<evidence type="ECO:0000256" key="1">
    <source>
        <dbReference type="SAM" id="MobiDB-lite"/>
    </source>
</evidence>
<dbReference type="EMBL" id="JAIPUX010000439">
    <property type="protein sequence ID" value="KAH0628547.1"/>
    <property type="molecule type" value="Genomic_DNA"/>
</dbReference>
<accession>A0ABQ7TGG3</accession>